<protein>
    <recommendedName>
        <fullName evidence="3">3-hydroxymyristoyl/3-hydroxydecanoyl-(Acyl carrier protein) dehydratase</fullName>
    </recommendedName>
</protein>
<evidence type="ECO:0000313" key="2">
    <source>
        <dbReference type="Proteomes" id="UP000199031"/>
    </source>
</evidence>
<name>A0A1I5Z7P2_9BACT</name>
<dbReference type="Gene3D" id="3.10.129.10">
    <property type="entry name" value="Hotdog Thioesterase"/>
    <property type="match status" value="1"/>
</dbReference>
<dbReference type="InterPro" id="IPR016776">
    <property type="entry name" value="ApeP-like_dehydratase"/>
</dbReference>
<dbReference type="Proteomes" id="UP000199031">
    <property type="component" value="Unassembled WGS sequence"/>
</dbReference>
<dbReference type="OrthoDB" id="2922403at2"/>
<reference evidence="1 2" key="1">
    <citation type="submission" date="2016-10" db="EMBL/GenBank/DDBJ databases">
        <authorList>
            <person name="de Groot N.N."/>
        </authorList>
    </citation>
    <scope>NUCLEOTIDE SEQUENCE [LARGE SCALE GENOMIC DNA]</scope>
    <source>
        <strain evidence="1 2">DSM 28286</strain>
    </source>
</reference>
<sequence>MITKDILPFIPQRAPFVMIDALLYVDDTTARTSFKAKADNVFNEDGFLAEAGLLENIAQTAAVGAGYNALKQGKPAPLGYIAAVKNFEVFSLPAINSEFITEIVTTGHVMNMQLISGKIVLKEELIAQCEMRIFIEPEVS</sequence>
<dbReference type="EMBL" id="FOXQ01000017">
    <property type="protein sequence ID" value="SFQ52493.1"/>
    <property type="molecule type" value="Genomic_DNA"/>
</dbReference>
<gene>
    <name evidence="1" type="ORF">SAMN05444277_11760</name>
</gene>
<dbReference type="AlphaFoldDB" id="A0A1I5Z7P2"/>
<proteinExistence type="predicted"/>
<keyword evidence="2" id="KW-1185">Reference proteome</keyword>
<evidence type="ECO:0000313" key="1">
    <source>
        <dbReference type="EMBL" id="SFQ52493.1"/>
    </source>
</evidence>
<accession>A0A1I5Z7P2</accession>
<dbReference type="RefSeq" id="WP_090662820.1">
    <property type="nucleotide sequence ID" value="NZ_FOXQ01000017.1"/>
</dbReference>
<dbReference type="InterPro" id="IPR029069">
    <property type="entry name" value="HotDog_dom_sf"/>
</dbReference>
<dbReference type="Pfam" id="PF22817">
    <property type="entry name" value="ApeP-like"/>
    <property type="match status" value="1"/>
</dbReference>
<evidence type="ECO:0008006" key="3">
    <source>
        <dbReference type="Google" id="ProtNLM"/>
    </source>
</evidence>
<organism evidence="1 2">
    <name type="scientific">Parafilimonas terrae</name>
    <dbReference type="NCBI Taxonomy" id="1465490"/>
    <lineage>
        <taxon>Bacteria</taxon>
        <taxon>Pseudomonadati</taxon>
        <taxon>Bacteroidota</taxon>
        <taxon>Chitinophagia</taxon>
        <taxon>Chitinophagales</taxon>
        <taxon>Chitinophagaceae</taxon>
        <taxon>Parafilimonas</taxon>
    </lineage>
</organism>
<dbReference type="STRING" id="1465490.SAMN05444277_11760"/>
<dbReference type="SUPFAM" id="SSF54637">
    <property type="entry name" value="Thioesterase/thiol ester dehydrase-isomerase"/>
    <property type="match status" value="1"/>
</dbReference>